<proteinExistence type="predicted"/>
<dbReference type="Gene3D" id="2.130.10.10">
    <property type="entry name" value="YVTN repeat-like/Quinoprotein amine dehydrogenase"/>
    <property type="match status" value="1"/>
</dbReference>
<accession>A0A6A4GYT2</accession>
<dbReference type="InterPro" id="IPR015943">
    <property type="entry name" value="WD40/YVTN_repeat-like_dom_sf"/>
</dbReference>
<feature type="repeat" description="WD" evidence="1">
    <location>
        <begin position="240"/>
        <end position="281"/>
    </location>
</feature>
<dbReference type="EMBL" id="ML769656">
    <property type="protein sequence ID" value="KAE9390490.1"/>
    <property type="molecule type" value="Genomic_DNA"/>
</dbReference>
<keyword evidence="1" id="KW-0853">WD repeat</keyword>
<dbReference type="PANTHER" id="PTHR43991">
    <property type="entry name" value="WD REPEAT PROTEIN (AFU_ORTHOLOGUE AFUA_8G05640)-RELATED"/>
    <property type="match status" value="1"/>
</dbReference>
<dbReference type="InterPro" id="IPR036322">
    <property type="entry name" value="WD40_repeat_dom_sf"/>
</dbReference>
<name>A0A6A4GYT2_9AGAR</name>
<organism evidence="2 3">
    <name type="scientific">Gymnopus androsaceus JB14</name>
    <dbReference type="NCBI Taxonomy" id="1447944"/>
    <lineage>
        <taxon>Eukaryota</taxon>
        <taxon>Fungi</taxon>
        <taxon>Dikarya</taxon>
        <taxon>Basidiomycota</taxon>
        <taxon>Agaricomycotina</taxon>
        <taxon>Agaricomycetes</taxon>
        <taxon>Agaricomycetidae</taxon>
        <taxon>Agaricales</taxon>
        <taxon>Marasmiineae</taxon>
        <taxon>Omphalotaceae</taxon>
        <taxon>Gymnopus</taxon>
    </lineage>
</organism>
<protein>
    <submittedName>
        <fullName evidence="2">Uncharacterized protein</fullName>
    </submittedName>
</protein>
<dbReference type="AlphaFoldDB" id="A0A6A4GYT2"/>
<dbReference type="InterPro" id="IPR001680">
    <property type="entry name" value="WD40_rpt"/>
</dbReference>
<evidence type="ECO:0000313" key="2">
    <source>
        <dbReference type="EMBL" id="KAE9390490.1"/>
    </source>
</evidence>
<keyword evidence="3" id="KW-1185">Reference proteome</keyword>
<sequence length="360" mass="38983">MTRELTLLSSKRPTAIAPASDLHIAHVQLRDLVICPRERGLVNYVTRNSVVEQDLYAPRSTPRSLFDVSFSPANLTSLEVFGGGATLFAAGGQEAELHLSLHHHSTRQRRTGALEWKFEDHLQASINNSILLTSLNLGRSNESSLEPRLAISNNDCSVKFFDIPMAVRGGATPKIRDVGSVRLNVAVNHSSISPDGTCLLSVGDSSKVFLHRIHGGARLSFSPISTLAVPPPDRNLLAHFSSSLTASFSTAFSRDGTKYAVASQEGVVCVWDVRSTKPLKIFQTDKSNTLSAIGNGMASGYLSDDPYEWTRGLSKAPGWSARNVKFGSGGGNGCGKEIMTFTEVCSLFFFLMAGNLMRPR</sequence>
<evidence type="ECO:0000256" key="1">
    <source>
        <dbReference type="PROSITE-ProRule" id="PRU00221"/>
    </source>
</evidence>
<dbReference type="PROSITE" id="PS50082">
    <property type="entry name" value="WD_REPEATS_2"/>
    <property type="match status" value="1"/>
</dbReference>
<dbReference type="OrthoDB" id="64353at2759"/>
<dbReference type="PANTHER" id="PTHR43991:SF9">
    <property type="entry name" value="DUF2415 DOMAIN-CONTAINING PROTEIN"/>
    <property type="match status" value="1"/>
</dbReference>
<reference evidence="2" key="1">
    <citation type="journal article" date="2019" name="Environ. Microbiol.">
        <title>Fungal ecological strategies reflected in gene transcription - a case study of two litter decomposers.</title>
        <authorList>
            <person name="Barbi F."/>
            <person name="Kohler A."/>
            <person name="Barry K."/>
            <person name="Baskaran P."/>
            <person name="Daum C."/>
            <person name="Fauchery L."/>
            <person name="Ihrmark K."/>
            <person name="Kuo A."/>
            <person name="LaButti K."/>
            <person name="Lipzen A."/>
            <person name="Morin E."/>
            <person name="Grigoriev I.V."/>
            <person name="Henrissat B."/>
            <person name="Lindahl B."/>
            <person name="Martin F."/>
        </authorList>
    </citation>
    <scope>NUCLEOTIDE SEQUENCE</scope>
    <source>
        <strain evidence="2">JB14</strain>
    </source>
</reference>
<evidence type="ECO:0000313" key="3">
    <source>
        <dbReference type="Proteomes" id="UP000799118"/>
    </source>
</evidence>
<gene>
    <name evidence="2" type="ORF">BT96DRAFT_865547</name>
</gene>
<dbReference type="Proteomes" id="UP000799118">
    <property type="component" value="Unassembled WGS sequence"/>
</dbReference>
<dbReference type="SUPFAM" id="SSF50978">
    <property type="entry name" value="WD40 repeat-like"/>
    <property type="match status" value="1"/>
</dbReference>